<accession>A0ABW4XP70</accession>
<organism evidence="2 3">
    <name type="scientific">Corallincola platygyrae</name>
    <dbReference type="NCBI Taxonomy" id="1193278"/>
    <lineage>
        <taxon>Bacteria</taxon>
        <taxon>Pseudomonadati</taxon>
        <taxon>Pseudomonadota</taxon>
        <taxon>Gammaproteobacteria</taxon>
        <taxon>Alteromonadales</taxon>
        <taxon>Psychromonadaceae</taxon>
        <taxon>Corallincola</taxon>
    </lineage>
</organism>
<dbReference type="Proteomes" id="UP001597380">
    <property type="component" value="Unassembled WGS sequence"/>
</dbReference>
<dbReference type="RefSeq" id="WP_345338950.1">
    <property type="nucleotide sequence ID" value="NZ_BAABLI010000008.1"/>
</dbReference>
<keyword evidence="1" id="KW-0812">Transmembrane</keyword>
<evidence type="ECO:0000313" key="3">
    <source>
        <dbReference type="Proteomes" id="UP001597380"/>
    </source>
</evidence>
<comment type="caution">
    <text evidence="2">The sequence shown here is derived from an EMBL/GenBank/DDBJ whole genome shotgun (WGS) entry which is preliminary data.</text>
</comment>
<reference evidence="3" key="1">
    <citation type="journal article" date="2019" name="Int. J. Syst. Evol. Microbiol.">
        <title>The Global Catalogue of Microorganisms (GCM) 10K type strain sequencing project: providing services to taxonomists for standard genome sequencing and annotation.</title>
        <authorList>
            <consortium name="The Broad Institute Genomics Platform"/>
            <consortium name="The Broad Institute Genome Sequencing Center for Infectious Disease"/>
            <person name="Wu L."/>
            <person name="Ma J."/>
        </authorList>
    </citation>
    <scope>NUCLEOTIDE SEQUENCE [LARGE SCALE GENOMIC DNA]</scope>
    <source>
        <strain evidence="3">CGMCC 1.10992</strain>
    </source>
</reference>
<dbReference type="EMBL" id="JBHUHT010000012">
    <property type="protein sequence ID" value="MFD2096659.1"/>
    <property type="molecule type" value="Genomic_DNA"/>
</dbReference>
<dbReference type="Pfam" id="PF11174">
    <property type="entry name" value="DUF2970"/>
    <property type="match status" value="1"/>
</dbReference>
<feature type="transmembrane region" description="Helical" evidence="1">
    <location>
        <begin position="36"/>
        <end position="59"/>
    </location>
</feature>
<keyword evidence="3" id="KW-1185">Reference proteome</keyword>
<keyword evidence="1" id="KW-1133">Transmembrane helix</keyword>
<name>A0ABW4XP70_9GAMM</name>
<protein>
    <submittedName>
        <fullName evidence="2">DUF2970 domain-containing protein</fullName>
    </submittedName>
</protein>
<keyword evidence="1" id="KW-0472">Membrane</keyword>
<evidence type="ECO:0000256" key="1">
    <source>
        <dbReference type="SAM" id="Phobius"/>
    </source>
</evidence>
<dbReference type="InterPro" id="IPR021344">
    <property type="entry name" value="DUF2970"/>
</dbReference>
<proteinExistence type="predicted"/>
<sequence length="64" mass="6973">MKNALRFVSSTLSAFFGVQSEANRRRDFNDKSPLPYIVTGVVMAALLVLSLVFLVNLVLGSADL</sequence>
<evidence type="ECO:0000313" key="2">
    <source>
        <dbReference type="EMBL" id="MFD2096659.1"/>
    </source>
</evidence>
<gene>
    <name evidence="2" type="ORF">ACFSJ3_11745</name>
</gene>